<reference evidence="2 3" key="1">
    <citation type="journal article" date="2016" name="Mol. Biol. Evol.">
        <title>Comparative Genomics of Early-Diverging Mushroom-Forming Fungi Provides Insights into the Origins of Lignocellulose Decay Capabilities.</title>
        <authorList>
            <person name="Nagy L.G."/>
            <person name="Riley R."/>
            <person name="Tritt A."/>
            <person name="Adam C."/>
            <person name="Daum C."/>
            <person name="Floudas D."/>
            <person name="Sun H."/>
            <person name="Yadav J.S."/>
            <person name="Pangilinan J."/>
            <person name="Larsson K.H."/>
            <person name="Matsuura K."/>
            <person name="Barry K."/>
            <person name="Labutti K."/>
            <person name="Kuo R."/>
            <person name="Ohm R.A."/>
            <person name="Bhattacharya S.S."/>
            <person name="Shirouzu T."/>
            <person name="Yoshinaga Y."/>
            <person name="Martin F.M."/>
            <person name="Grigoriev I.V."/>
            <person name="Hibbett D.S."/>
        </authorList>
    </citation>
    <scope>NUCLEOTIDE SEQUENCE [LARGE SCALE GENOMIC DNA]</scope>
    <source>
        <strain evidence="2 3">HHB12029</strain>
    </source>
</reference>
<dbReference type="InParanoid" id="A0A165DHR3"/>
<name>A0A165DHR3_EXIGL</name>
<sequence length="623" mass="69699">MAQPPGRDVSALEVRRNVMVKDFLAQHQQHDAAFELSMKAIEKKATLEHIQRETDVAVVLQRITMQYDDAAAQRRARWTAAEQLMREASTVRENRRTETANAIEQGHQLTAVNTLEDWTSAARQGIAQLEETAIVHLNELSARLAAVLSSSSIKRSASMGDTRDAGYSLRLPSRSMQNIFPLESIHMLRPLQPMLDNESDVPAGNVRYTREEPPSVTEMATSEPRHRIQEQQPTHPPPQYDTTSFSKLSKQMEAAFAQAQAIRHDKYIAIQSRFNDMIATALDQPFASKRVRLNRLFQDFLRRSVVVAAEDVRILAIAGAVARFKAMERSRSALYAQSCSSIISTLEKAVARIMRRAETIESRMLQAGLLKLLIQMDRAPKAEKSAPHRRPFEYGPSSSTAWGVASPMPPAHMPASSTDTRDDDEPGRVPESRPSRHSAPSQDIGATPVTVRHSAILDTEPQRFYAAQADRTTRFDESQAAHLDDSAACEARRKAIFEQIKERQCDDALQEETKRWFEFEDALAGVRGKWQAREVARAETFEDTIEELRRLFHESQEERSSRIQAAVDDADNACRAAVEKATRALGAFIDAIAKNGFASSGIGVEASSIASRPQAWIGYDKPW</sequence>
<organism evidence="2 3">
    <name type="scientific">Exidia glandulosa HHB12029</name>
    <dbReference type="NCBI Taxonomy" id="1314781"/>
    <lineage>
        <taxon>Eukaryota</taxon>
        <taxon>Fungi</taxon>
        <taxon>Dikarya</taxon>
        <taxon>Basidiomycota</taxon>
        <taxon>Agaricomycotina</taxon>
        <taxon>Agaricomycetes</taxon>
        <taxon>Auriculariales</taxon>
        <taxon>Exidiaceae</taxon>
        <taxon>Exidia</taxon>
    </lineage>
</organism>
<feature type="region of interest" description="Disordered" evidence="1">
    <location>
        <begin position="197"/>
        <end position="244"/>
    </location>
</feature>
<feature type="compositionally biased region" description="Basic and acidic residues" evidence="1">
    <location>
        <begin position="381"/>
        <end position="392"/>
    </location>
</feature>
<gene>
    <name evidence="2" type="ORF">EXIGLDRAFT_753764</name>
</gene>
<protein>
    <submittedName>
        <fullName evidence="2">Uncharacterized protein</fullName>
    </submittedName>
</protein>
<proteinExistence type="predicted"/>
<accession>A0A165DHR3</accession>
<keyword evidence="3" id="KW-1185">Reference proteome</keyword>
<feature type="region of interest" description="Disordered" evidence="1">
    <location>
        <begin position="381"/>
        <end position="448"/>
    </location>
</feature>
<dbReference type="Proteomes" id="UP000077266">
    <property type="component" value="Unassembled WGS sequence"/>
</dbReference>
<evidence type="ECO:0000313" key="2">
    <source>
        <dbReference type="EMBL" id="KZV84558.1"/>
    </source>
</evidence>
<dbReference type="AlphaFoldDB" id="A0A165DHR3"/>
<dbReference type="EMBL" id="KV426219">
    <property type="protein sequence ID" value="KZV84558.1"/>
    <property type="molecule type" value="Genomic_DNA"/>
</dbReference>
<evidence type="ECO:0000256" key="1">
    <source>
        <dbReference type="SAM" id="MobiDB-lite"/>
    </source>
</evidence>
<evidence type="ECO:0000313" key="3">
    <source>
        <dbReference type="Proteomes" id="UP000077266"/>
    </source>
</evidence>